<name>K9YWL7_DACS8</name>
<sequence length="54" mass="5985">MVRLSVSQQQALTKITEMATDLEGTSKLEEAINLVESLSVDDRKILSQLPAINR</sequence>
<dbReference type="HOGENOM" id="CLU_3042604_0_0_3"/>
<gene>
    <name evidence="1" type="ORF">Dacsa_1863</name>
</gene>
<dbReference type="Proteomes" id="UP000010482">
    <property type="component" value="Chromosome"/>
</dbReference>
<dbReference type="AlphaFoldDB" id="K9YWL7"/>
<accession>K9YWL7</accession>
<evidence type="ECO:0000313" key="1">
    <source>
        <dbReference type="EMBL" id="AFZ50518.1"/>
    </source>
</evidence>
<keyword evidence="2" id="KW-1185">Reference proteome</keyword>
<dbReference type="KEGG" id="dsl:Dacsa_1863"/>
<organism evidence="1 2">
    <name type="scientific">Dactylococcopsis salina (strain PCC 8305)</name>
    <name type="common">Myxobactron salinum</name>
    <dbReference type="NCBI Taxonomy" id="13035"/>
    <lineage>
        <taxon>Bacteria</taxon>
        <taxon>Bacillati</taxon>
        <taxon>Cyanobacteriota</taxon>
        <taxon>Cyanophyceae</taxon>
        <taxon>Nodosilineales</taxon>
        <taxon>Cymatolegaceae</taxon>
        <taxon>Dactylococcopsis</taxon>
    </lineage>
</organism>
<reference evidence="1" key="1">
    <citation type="submission" date="2012-04" db="EMBL/GenBank/DDBJ databases">
        <title>Finished genome of Dactylococcopsis salina PCC 8305.</title>
        <authorList>
            <consortium name="US DOE Joint Genome Institute"/>
            <person name="Gugger M."/>
            <person name="Coursin T."/>
            <person name="Rippka R."/>
            <person name="Tandeau De Marsac N."/>
            <person name="Huntemann M."/>
            <person name="Wei C.-L."/>
            <person name="Han J."/>
            <person name="Detter J.C."/>
            <person name="Han C."/>
            <person name="Tapia R."/>
            <person name="Daligault H."/>
            <person name="Chen A."/>
            <person name="Krypides N."/>
            <person name="Mavromatis K."/>
            <person name="Markowitz V."/>
            <person name="Szeto E."/>
            <person name="Ivanova N."/>
            <person name="Ovchinnikova G."/>
            <person name="Pagani I."/>
            <person name="Pati A."/>
            <person name="Goodwin L."/>
            <person name="Peters L."/>
            <person name="Pitluck S."/>
            <person name="Woyke T."/>
            <person name="Kerfeld C."/>
        </authorList>
    </citation>
    <scope>NUCLEOTIDE SEQUENCE [LARGE SCALE GENOMIC DNA]</scope>
    <source>
        <strain evidence="1">PCC 8305</strain>
    </source>
</reference>
<dbReference type="EMBL" id="CP003944">
    <property type="protein sequence ID" value="AFZ50518.1"/>
    <property type="molecule type" value="Genomic_DNA"/>
</dbReference>
<dbReference type="RefSeq" id="WP_015229515.1">
    <property type="nucleotide sequence ID" value="NC_019780.1"/>
</dbReference>
<evidence type="ECO:0000313" key="2">
    <source>
        <dbReference type="Proteomes" id="UP000010482"/>
    </source>
</evidence>
<protein>
    <submittedName>
        <fullName evidence="1">Uncharacterized protein</fullName>
    </submittedName>
</protein>
<proteinExistence type="predicted"/>